<dbReference type="GO" id="GO:0031981">
    <property type="term" value="C:nuclear lumen"/>
    <property type="evidence" value="ECO:0007669"/>
    <property type="project" value="UniProtKB-ARBA"/>
</dbReference>
<sequence length="142" mass="16048">MIFDIRVGAHLSLDLPINSSILVARTHLVTSILPLSKARALFLLRRSIRFPFLRNSAIAKIRWILQTLQFLSTLSFYAYNNQIVVKGSPPFPLSKFVEVIGIADTDKSIRADVWTNFGDSFDTSTFNKLCQLANGEFKPLFI</sequence>
<dbReference type="GO" id="GO:0006260">
    <property type="term" value="P:DNA replication"/>
    <property type="evidence" value="ECO:0007669"/>
    <property type="project" value="InterPro"/>
</dbReference>
<keyword evidence="5" id="KW-1185">Reference proteome</keyword>
<accession>A0AAV6NGR7</accession>
<comment type="caution">
    <text evidence="4">The sequence shown here is derived from an EMBL/GenBank/DDBJ whole genome shotgun (WGS) entry which is preliminary data.</text>
</comment>
<protein>
    <submittedName>
        <fullName evidence="4">Replication protein A 14 kDa subunit B</fullName>
    </submittedName>
</protein>
<proteinExistence type="inferred from homology"/>
<dbReference type="GO" id="GO:0006281">
    <property type="term" value="P:DNA repair"/>
    <property type="evidence" value="ECO:0007669"/>
    <property type="project" value="InterPro"/>
</dbReference>
<comment type="subcellular location">
    <subcellularLocation>
        <location evidence="1">Nucleus</location>
    </subcellularLocation>
</comment>
<dbReference type="Proteomes" id="UP000685013">
    <property type="component" value="Chromosome 6"/>
</dbReference>
<dbReference type="GO" id="GO:0003677">
    <property type="term" value="F:DNA binding"/>
    <property type="evidence" value="ECO:0007669"/>
    <property type="project" value="InterPro"/>
</dbReference>
<gene>
    <name evidence="4" type="primary">RPA3B</name>
    <name evidence="4" type="ORF">SDJN03_09755</name>
</gene>
<dbReference type="PANTHER" id="PTHR47058">
    <property type="entry name" value="REPLICATION PROTEIN A 14 KDA SUBUNIT A-RELATED"/>
    <property type="match status" value="1"/>
</dbReference>
<evidence type="ECO:0000256" key="1">
    <source>
        <dbReference type="ARBA" id="ARBA00004123"/>
    </source>
</evidence>
<comment type="similarity">
    <text evidence="2">Belongs to the replication factor A protein 3 family.</text>
</comment>
<feature type="non-terminal residue" evidence="4">
    <location>
        <position position="1"/>
    </location>
</feature>
<dbReference type="EMBL" id="JAGKQH010000006">
    <property type="protein sequence ID" value="KAG6596575.1"/>
    <property type="molecule type" value="Genomic_DNA"/>
</dbReference>
<dbReference type="AlphaFoldDB" id="A0AAV6NGR7"/>
<dbReference type="PANTHER" id="PTHR47058:SF3">
    <property type="entry name" value="REPLICATION PROTEIN A 14 KDA SUBUNIT A-RELATED"/>
    <property type="match status" value="1"/>
</dbReference>
<organism evidence="4 5">
    <name type="scientific">Cucurbita argyrosperma subsp. sororia</name>
    <dbReference type="NCBI Taxonomy" id="37648"/>
    <lineage>
        <taxon>Eukaryota</taxon>
        <taxon>Viridiplantae</taxon>
        <taxon>Streptophyta</taxon>
        <taxon>Embryophyta</taxon>
        <taxon>Tracheophyta</taxon>
        <taxon>Spermatophyta</taxon>
        <taxon>Magnoliopsida</taxon>
        <taxon>eudicotyledons</taxon>
        <taxon>Gunneridae</taxon>
        <taxon>Pentapetalae</taxon>
        <taxon>rosids</taxon>
        <taxon>fabids</taxon>
        <taxon>Cucurbitales</taxon>
        <taxon>Cucurbitaceae</taxon>
        <taxon>Cucurbiteae</taxon>
        <taxon>Cucurbita</taxon>
    </lineage>
</organism>
<dbReference type="InterPro" id="IPR013970">
    <property type="entry name" value="Rfa2"/>
</dbReference>
<reference evidence="4 5" key="1">
    <citation type="journal article" date="2021" name="Hortic Res">
        <title>The domestication of Cucurbita argyrosperma as revealed by the genome of its wild relative.</title>
        <authorList>
            <person name="Barrera-Redondo J."/>
            <person name="Sanchez-de la Vega G."/>
            <person name="Aguirre-Liguori J.A."/>
            <person name="Castellanos-Morales G."/>
            <person name="Gutierrez-Guerrero Y.T."/>
            <person name="Aguirre-Dugua X."/>
            <person name="Aguirre-Planter E."/>
            <person name="Tenaillon M.I."/>
            <person name="Lira-Saade R."/>
            <person name="Eguiarte L.E."/>
        </authorList>
    </citation>
    <scope>NUCLEOTIDE SEQUENCE [LARGE SCALE GENOMIC DNA]</scope>
    <source>
        <strain evidence="4">JBR-2021</strain>
    </source>
</reference>
<keyword evidence="3" id="KW-0539">Nucleus</keyword>
<evidence type="ECO:0000313" key="5">
    <source>
        <dbReference type="Proteomes" id="UP000685013"/>
    </source>
</evidence>
<evidence type="ECO:0000313" key="4">
    <source>
        <dbReference type="EMBL" id="KAG6596575.1"/>
    </source>
</evidence>
<dbReference type="GO" id="GO:0006310">
    <property type="term" value="P:DNA recombination"/>
    <property type="evidence" value="ECO:0007669"/>
    <property type="project" value="InterPro"/>
</dbReference>
<dbReference type="Pfam" id="PF08661">
    <property type="entry name" value="Rep_fac-A_3"/>
    <property type="match status" value="1"/>
</dbReference>
<evidence type="ECO:0000256" key="3">
    <source>
        <dbReference type="ARBA" id="ARBA00023242"/>
    </source>
</evidence>
<evidence type="ECO:0000256" key="2">
    <source>
        <dbReference type="ARBA" id="ARBA00009761"/>
    </source>
</evidence>
<name>A0AAV6NGR7_9ROSI</name>